<gene>
    <name evidence="9" type="ORF">AOQ84DRAFT_302460</name>
</gene>
<proteinExistence type="inferred from homology"/>
<dbReference type="Gene3D" id="3.10.450.30">
    <property type="entry name" value="Microbial ribonucleases"/>
    <property type="match status" value="1"/>
</dbReference>
<keyword evidence="5" id="KW-0378">Hydrolase</keyword>
<dbReference type="Pfam" id="PF00545">
    <property type="entry name" value="Ribonuclease"/>
    <property type="match status" value="1"/>
</dbReference>
<evidence type="ECO:0000256" key="7">
    <source>
        <dbReference type="ARBA" id="ARBA00023239"/>
    </source>
</evidence>
<reference evidence="9 10" key="1">
    <citation type="journal article" date="2016" name="Nat. Commun.">
        <title>Ectomycorrhizal ecology is imprinted in the genome of the dominant symbiotic fungus Cenococcum geophilum.</title>
        <authorList>
            <consortium name="DOE Joint Genome Institute"/>
            <person name="Peter M."/>
            <person name="Kohler A."/>
            <person name="Ohm R.A."/>
            <person name="Kuo A."/>
            <person name="Krutzmann J."/>
            <person name="Morin E."/>
            <person name="Arend M."/>
            <person name="Barry K.W."/>
            <person name="Binder M."/>
            <person name="Choi C."/>
            <person name="Clum A."/>
            <person name="Copeland A."/>
            <person name="Grisel N."/>
            <person name="Haridas S."/>
            <person name="Kipfer T."/>
            <person name="LaButti K."/>
            <person name="Lindquist E."/>
            <person name="Lipzen A."/>
            <person name="Maire R."/>
            <person name="Meier B."/>
            <person name="Mihaltcheva S."/>
            <person name="Molinier V."/>
            <person name="Murat C."/>
            <person name="Poggeler S."/>
            <person name="Quandt C.A."/>
            <person name="Sperisen C."/>
            <person name="Tritt A."/>
            <person name="Tisserant E."/>
            <person name="Crous P.W."/>
            <person name="Henrissat B."/>
            <person name="Nehls U."/>
            <person name="Egli S."/>
            <person name="Spatafora J.W."/>
            <person name="Grigoriev I.V."/>
            <person name="Martin F.M."/>
        </authorList>
    </citation>
    <scope>NUCLEOTIDE SEQUENCE [LARGE SCALE GENOMIC DNA]</scope>
    <source>
        <strain evidence="9 10">CBS 207.34</strain>
    </source>
</reference>
<sequence length="115" mass="12528">MASSSAQIFYLPTGCNCDNKTSYGQSEIKSAALEALSLASQKRTVGNDKYPHAYNDDEHFDFSHAQAPWSFPLRKLGHVIVCSAKAVFSPSADRVVLGSIAEDYSSAVYCAQRCQ</sequence>
<evidence type="ECO:0000256" key="5">
    <source>
        <dbReference type="ARBA" id="ARBA00022801"/>
    </source>
</evidence>
<comment type="catalytic activity">
    <reaction evidence="8">
        <text>[RNA] containing guanosine + H2O = an [RNA fragment]-3'-guanosine-3'-phosphate + a 5'-hydroxy-ribonucleotide-3'-[RNA fragment].</text>
        <dbReference type="EC" id="4.6.1.24"/>
    </reaction>
</comment>
<dbReference type="GO" id="GO:0003723">
    <property type="term" value="F:RNA binding"/>
    <property type="evidence" value="ECO:0007669"/>
    <property type="project" value="InterPro"/>
</dbReference>
<name>A0A8E2JNE5_9PEZI</name>
<dbReference type="OrthoDB" id="5425539at2759"/>
<evidence type="ECO:0000313" key="10">
    <source>
        <dbReference type="Proteomes" id="UP000250140"/>
    </source>
</evidence>
<keyword evidence="4" id="KW-0255">Endonuclease</keyword>
<dbReference type="InterPro" id="IPR000026">
    <property type="entry name" value="N1-like"/>
</dbReference>
<keyword evidence="7" id="KW-0456">Lyase</keyword>
<evidence type="ECO:0000256" key="2">
    <source>
        <dbReference type="ARBA" id="ARBA00012549"/>
    </source>
</evidence>
<dbReference type="InterPro" id="IPR016191">
    <property type="entry name" value="Ribonuclease/ribotoxin"/>
</dbReference>
<evidence type="ECO:0000256" key="6">
    <source>
        <dbReference type="ARBA" id="ARBA00023157"/>
    </source>
</evidence>
<evidence type="ECO:0000313" key="9">
    <source>
        <dbReference type="EMBL" id="OCL03629.1"/>
    </source>
</evidence>
<dbReference type="EMBL" id="KV750704">
    <property type="protein sequence ID" value="OCL03629.1"/>
    <property type="molecule type" value="Genomic_DNA"/>
</dbReference>
<dbReference type="GO" id="GO:0016787">
    <property type="term" value="F:hydrolase activity"/>
    <property type="evidence" value="ECO:0007669"/>
    <property type="project" value="UniProtKB-KW"/>
</dbReference>
<dbReference type="GO" id="GO:0046589">
    <property type="term" value="F:ribonuclease T1 activity"/>
    <property type="evidence" value="ECO:0007669"/>
    <property type="project" value="UniProtKB-EC"/>
</dbReference>
<dbReference type="PANTHER" id="PTHR42104">
    <property type="entry name" value="EXTRACELLULAR GUANYL-SPECIFIC RIBONUCLEASE RNTA (AFU_ORTHOLOGUE AFUA_4G03230)"/>
    <property type="match status" value="1"/>
</dbReference>
<evidence type="ECO:0000256" key="4">
    <source>
        <dbReference type="ARBA" id="ARBA00022759"/>
    </source>
</evidence>
<keyword evidence="6" id="KW-1015">Disulfide bond</keyword>
<dbReference type="AlphaFoldDB" id="A0A8E2JNE5"/>
<dbReference type="Proteomes" id="UP000250140">
    <property type="component" value="Unassembled WGS sequence"/>
</dbReference>
<protein>
    <recommendedName>
        <fullName evidence="2">ribonuclease T1</fullName>
        <ecNumber evidence="2">4.6.1.24</ecNumber>
    </recommendedName>
</protein>
<evidence type="ECO:0000256" key="1">
    <source>
        <dbReference type="ARBA" id="ARBA00009006"/>
    </source>
</evidence>
<accession>A0A8E2JNE5</accession>
<keyword evidence="10" id="KW-1185">Reference proteome</keyword>
<evidence type="ECO:0000256" key="8">
    <source>
        <dbReference type="ARBA" id="ARBA00034015"/>
    </source>
</evidence>
<dbReference type="EC" id="4.6.1.24" evidence="2"/>
<keyword evidence="3" id="KW-0540">Nuclease</keyword>
<dbReference type="SUPFAM" id="SSF53933">
    <property type="entry name" value="Microbial ribonucleases"/>
    <property type="match status" value="1"/>
</dbReference>
<evidence type="ECO:0000256" key="3">
    <source>
        <dbReference type="ARBA" id="ARBA00022722"/>
    </source>
</evidence>
<organism evidence="9 10">
    <name type="scientific">Glonium stellatum</name>
    <dbReference type="NCBI Taxonomy" id="574774"/>
    <lineage>
        <taxon>Eukaryota</taxon>
        <taxon>Fungi</taxon>
        <taxon>Dikarya</taxon>
        <taxon>Ascomycota</taxon>
        <taxon>Pezizomycotina</taxon>
        <taxon>Dothideomycetes</taxon>
        <taxon>Pleosporomycetidae</taxon>
        <taxon>Gloniales</taxon>
        <taxon>Gloniaceae</taxon>
        <taxon>Glonium</taxon>
    </lineage>
</organism>
<dbReference type="PANTHER" id="PTHR42104:SF1">
    <property type="entry name" value="EXTRACELLULAR GUANYL-SPECIFIC RIBONUCLEASE RNTA (AFU_ORTHOLOGUE AFUA_4G03230)"/>
    <property type="match status" value="1"/>
</dbReference>
<comment type="similarity">
    <text evidence="1">Belongs to the ribonuclease N1/T1 family.</text>
</comment>